<keyword evidence="9" id="KW-1185">Reference proteome</keyword>
<dbReference type="InterPro" id="IPR051094">
    <property type="entry name" value="Diverse_Catalytic_Enzymes"/>
</dbReference>
<gene>
    <name evidence="8" type="ORF">SAMN04488559_11134</name>
</gene>
<proteinExistence type="predicted"/>
<reference evidence="8 9" key="1">
    <citation type="submission" date="2016-10" db="EMBL/GenBank/DDBJ databases">
        <authorList>
            <person name="de Groot N.N."/>
        </authorList>
    </citation>
    <scope>NUCLEOTIDE SEQUENCE [LARGE SCALE GENOMIC DNA]</scope>
    <source>
        <strain evidence="8 9">DSM 13760</strain>
    </source>
</reference>
<dbReference type="EMBL" id="FOHA01000011">
    <property type="protein sequence ID" value="SER93173.1"/>
    <property type="molecule type" value="Genomic_DNA"/>
</dbReference>
<evidence type="ECO:0000256" key="1">
    <source>
        <dbReference type="ARBA" id="ARBA00012506"/>
    </source>
</evidence>
<name>A0A1H9T968_9LACT</name>
<keyword evidence="2" id="KW-0479">Metal-binding</keyword>
<dbReference type="AlphaFoldDB" id="A0A1H9T968"/>
<dbReference type="InterPro" id="IPR003607">
    <property type="entry name" value="HD/PDEase_dom"/>
</dbReference>
<dbReference type="GO" id="GO:0046872">
    <property type="term" value="F:metal ion binding"/>
    <property type="evidence" value="ECO:0007669"/>
    <property type="project" value="UniProtKB-KW"/>
</dbReference>
<evidence type="ECO:0000256" key="5">
    <source>
        <dbReference type="ARBA" id="ARBA00023004"/>
    </source>
</evidence>
<feature type="domain" description="HD" evidence="7">
    <location>
        <begin position="28"/>
        <end position="142"/>
    </location>
</feature>
<evidence type="ECO:0000256" key="3">
    <source>
        <dbReference type="ARBA" id="ARBA00022741"/>
    </source>
</evidence>
<organism evidence="8 9">
    <name type="scientific">Isobaculum melis</name>
    <dbReference type="NCBI Taxonomy" id="142588"/>
    <lineage>
        <taxon>Bacteria</taxon>
        <taxon>Bacillati</taxon>
        <taxon>Bacillota</taxon>
        <taxon>Bacilli</taxon>
        <taxon>Lactobacillales</taxon>
        <taxon>Carnobacteriaceae</taxon>
        <taxon>Isobaculum</taxon>
    </lineage>
</organism>
<protein>
    <recommendedName>
        <fullName evidence="1">bis(5'-nucleosyl)-tetraphosphatase (symmetrical)</fullName>
        <ecNumber evidence="1">3.6.1.41</ecNumber>
    </recommendedName>
</protein>
<dbReference type="STRING" id="142588.SAMN04488559_11134"/>
<dbReference type="GO" id="GO:0000166">
    <property type="term" value="F:nucleotide binding"/>
    <property type="evidence" value="ECO:0007669"/>
    <property type="project" value="UniProtKB-KW"/>
</dbReference>
<dbReference type="InterPro" id="IPR005249">
    <property type="entry name" value="YqeK"/>
</dbReference>
<dbReference type="GO" id="GO:0008803">
    <property type="term" value="F:bis(5'-nucleosyl)-tetraphosphatase (symmetrical) activity"/>
    <property type="evidence" value="ECO:0007669"/>
    <property type="project" value="UniProtKB-EC"/>
</dbReference>
<dbReference type="NCBIfam" id="TIGR00488">
    <property type="entry name" value="bis(5'-nucleosyl)-tetraphosphatase (symmetrical) YqeK"/>
    <property type="match status" value="1"/>
</dbReference>
<keyword evidence="5" id="KW-0408">Iron</keyword>
<dbReference type="Pfam" id="PF01966">
    <property type="entry name" value="HD"/>
    <property type="match status" value="1"/>
</dbReference>
<dbReference type="PROSITE" id="PS51831">
    <property type="entry name" value="HD"/>
    <property type="match status" value="1"/>
</dbReference>
<dbReference type="CDD" id="cd00077">
    <property type="entry name" value="HDc"/>
    <property type="match status" value="1"/>
</dbReference>
<keyword evidence="3" id="KW-0547">Nucleotide-binding</keyword>
<comment type="catalytic activity">
    <reaction evidence="6">
        <text>P(1),P(4)-bis(5'-adenosyl) tetraphosphate + H2O = 2 ADP + 2 H(+)</text>
        <dbReference type="Rhea" id="RHEA:24252"/>
        <dbReference type="ChEBI" id="CHEBI:15377"/>
        <dbReference type="ChEBI" id="CHEBI:15378"/>
        <dbReference type="ChEBI" id="CHEBI:58141"/>
        <dbReference type="ChEBI" id="CHEBI:456216"/>
        <dbReference type="EC" id="3.6.1.41"/>
    </reaction>
</comment>
<dbReference type="SMART" id="SM00471">
    <property type="entry name" value="HDc"/>
    <property type="match status" value="1"/>
</dbReference>
<dbReference type="Proteomes" id="UP000198948">
    <property type="component" value="Unassembled WGS sequence"/>
</dbReference>
<sequence length="199" mass="22062">MMTYTNQYTTVTREALLAHVQSKMSTKRFKHVLGVEKTAIALAEKYGSSEEAASIAALIHDYAKELPMSEMKSVIETAGLNPEMLNFGSEICHGPVATELAKKDFGITSEDILNAIRYHTVGAVQMSLLEKIIFVADFIEPGRSFPGVDTARAIANQDLDEAVLFEMKHTLTYLISIEARIYPETILAYNAWVTKGKKN</sequence>
<dbReference type="PANTHER" id="PTHR35795">
    <property type="entry name" value="SLR1885 PROTEIN"/>
    <property type="match status" value="1"/>
</dbReference>
<accession>A0A1H9T968</accession>
<keyword evidence="4 8" id="KW-0378">Hydrolase</keyword>
<dbReference type="PANTHER" id="PTHR35795:SF1">
    <property type="entry name" value="BIS(5'-NUCLEOSYL)-TETRAPHOSPHATASE, SYMMETRICAL"/>
    <property type="match status" value="1"/>
</dbReference>
<evidence type="ECO:0000256" key="4">
    <source>
        <dbReference type="ARBA" id="ARBA00022801"/>
    </source>
</evidence>
<evidence type="ECO:0000313" key="8">
    <source>
        <dbReference type="EMBL" id="SER93173.1"/>
    </source>
</evidence>
<dbReference type="Gene3D" id="1.10.3210.10">
    <property type="entry name" value="Hypothetical protein af1432"/>
    <property type="match status" value="1"/>
</dbReference>
<dbReference type="SUPFAM" id="SSF109604">
    <property type="entry name" value="HD-domain/PDEase-like"/>
    <property type="match status" value="1"/>
</dbReference>
<evidence type="ECO:0000313" key="9">
    <source>
        <dbReference type="Proteomes" id="UP000198948"/>
    </source>
</evidence>
<evidence type="ECO:0000256" key="6">
    <source>
        <dbReference type="ARBA" id="ARBA00049417"/>
    </source>
</evidence>
<dbReference type="EC" id="3.6.1.41" evidence="1"/>
<evidence type="ECO:0000259" key="7">
    <source>
        <dbReference type="PROSITE" id="PS51831"/>
    </source>
</evidence>
<evidence type="ECO:0000256" key="2">
    <source>
        <dbReference type="ARBA" id="ARBA00022723"/>
    </source>
</evidence>
<dbReference type="InterPro" id="IPR006674">
    <property type="entry name" value="HD_domain"/>
</dbReference>